<evidence type="ECO:0000256" key="1">
    <source>
        <dbReference type="SAM" id="MobiDB-lite"/>
    </source>
</evidence>
<protein>
    <recommendedName>
        <fullName evidence="2">Glycosyltransferase 2-like domain-containing protein</fullName>
    </recommendedName>
</protein>
<dbReference type="EMBL" id="CP018477">
    <property type="protein sequence ID" value="ASV75816.1"/>
    <property type="molecule type" value="Genomic_DNA"/>
</dbReference>
<organism evidence="3 4">
    <name type="scientific">Thermogutta terrifontis</name>
    <dbReference type="NCBI Taxonomy" id="1331910"/>
    <lineage>
        <taxon>Bacteria</taxon>
        <taxon>Pseudomonadati</taxon>
        <taxon>Planctomycetota</taxon>
        <taxon>Planctomycetia</taxon>
        <taxon>Pirellulales</taxon>
        <taxon>Thermoguttaceae</taxon>
        <taxon>Thermogutta</taxon>
    </lineage>
</organism>
<evidence type="ECO:0000313" key="4">
    <source>
        <dbReference type="Proteomes" id="UP000215086"/>
    </source>
</evidence>
<feature type="domain" description="Glycosyltransferase 2-like" evidence="2">
    <location>
        <begin position="6"/>
        <end position="91"/>
    </location>
</feature>
<evidence type="ECO:0000259" key="2">
    <source>
        <dbReference type="Pfam" id="PF00535"/>
    </source>
</evidence>
<keyword evidence="4" id="KW-1185">Reference proteome</keyword>
<dbReference type="Proteomes" id="UP000215086">
    <property type="component" value="Chromosome"/>
</dbReference>
<dbReference type="RefSeq" id="WP_157732070.1">
    <property type="nucleotide sequence ID" value="NZ_CP018477.1"/>
</dbReference>
<accession>A0A286RIP8</accession>
<dbReference type="KEGG" id="ttf:THTE_3214"/>
<feature type="region of interest" description="Disordered" evidence="1">
    <location>
        <begin position="184"/>
        <end position="204"/>
    </location>
</feature>
<dbReference type="Pfam" id="PF00535">
    <property type="entry name" value="Glycos_transf_2"/>
    <property type="match status" value="1"/>
</dbReference>
<dbReference type="Gene3D" id="3.90.550.10">
    <property type="entry name" value="Spore Coat Polysaccharide Biosynthesis Protein SpsA, Chain A"/>
    <property type="match status" value="1"/>
</dbReference>
<proteinExistence type="predicted"/>
<dbReference type="AlphaFoldDB" id="A0A286RIP8"/>
<dbReference type="InterPro" id="IPR001173">
    <property type="entry name" value="Glyco_trans_2-like"/>
</dbReference>
<evidence type="ECO:0000313" key="3">
    <source>
        <dbReference type="EMBL" id="ASV75816.1"/>
    </source>
</evidence>
<dbReference type="OrthoDB" id="267472at2"/>
<gene>
    <name evidence="3" type="ORF">THTE_3214</name>
</gene>
<dbReference type="SUPFAM" id="SSF53448">
    <property type="entry name" value="Nucleotide-diphospho-sugar transferases"/>
    <property type="match status" value="1"/>
</dbReference>
<name>A0A286RIP8_9BACT</name>
<reference evidence="3 4" key="1">
    <citation type="journal article" name="Front. Microbiol.">
        <title>Sugar Metabolism of the First Thermophilic Planctomycete Thermogutta terrifontis: Comparative Genomic and Transcriptomic Approaches.</title>
        <authorList>
            <person name="Elcheninov A.G."/>
            <person name="Menzel P."/>
            <person name="Gudbergsdottir S.R."/>
            <person name="Slesarev A.I."/>
            <person name="Kadnikov V.V."/>
            <person name="Krogh A."/>
            <person name="Bonch-Osmolovskaya E.A."/>
            <person name="Peng X."/>
            <person name="Kublanov I.V."/>
        </authorList>
    </citation>
    <scope>NUCLEOTIDE SEQUENCE [LARGE SCALE GENOMIC DNA]</scope>
    <source>
        <strain evidence="3 4">R1</strain>
    </source>
</reference>
<sequence length="221" mass="24021">MSRSLSALMPFCNAQHLALRVVPAYIDGLSDLTPEWEIVLVDDGSSDGTPDILCDFTQAYPQVKLAIHAQPRGMYLAYCTALALSRGEFLFIPLHHRPVSLDGLHRLWSASAEMPVVVGLYGDPSPAPNVECILLHRSAASPILPALSCPERLAQVLARFEPHVATVPLRTAAWRGSFEPKLAESYATSDGPEPSPPPPKSAMPRSALAIFSRLKQFALDE</sequence>
<dbReference type="CDD" id="cd00761">
    <property type="entry name" value="Glyco_tranf_GTA_type"/>
    <property type="match status" value="1"/>
</dbReference>
<dbReference type="InterPro" id="IPR029044">
    <property type="entry name" value="Nucleotide-diphossugar_trans"/>
</dbReference>